<feature type="signal peptide" evidence="3">
    <location>
        <begin position="1"/>
        <end position="19"/>
    </location>
</feature>
<comment type="caution">
    <text evidence="4">The sequence shown here is derived from an EMBL/GenBank/DDBJ whole genome shotgun (WGS) entry which is preliminary data.</text>
</comment>
<keyword evidence="2" id="KW-1133">Transmembrane helix</keyword>
<dbReference type="EMBL" id="CAMXCT030004486">
    <property type="protein sequence ID" value="CAL4796598.1"/>
    <property type="molecule type" value="Genomic_DNA"/>
</dbReference>
<reference evidence="4" key="1">
    <citation type="submission" date="2022-10" db="EMBL/GenBank/DDBJ databases">
        <authorList>
            <person name="Chen Y."/>
            <person name="Dougan E. K."/>
            <person name="Chan C."/>
            <person name="Rhodes N."/>
            <person name="Thang M."/>
        </authorList>
    </citation>
    <scope>NUCLEOTIDE SEQUENCE</scope>
</reference>
<dbReference type="AlphaFoldDB" id="A0A9P1DGP9"/>
<keyword evidence="6" id="KW-1185">Reference proteome</keyword>
<feature type="region of interest" description="Disordered" evidence="1">
    <location>
        <begin position="436"/>
        <end position="461"/>
    </location>
</feature>
<feature type="transmembrane region" description="Helical" evidence="2">
    <location>
        <begin position="242"/>
        <end position="267"/>
    </location>
</feature>
<gene>
    <name evidence="4" type="ORF">C1SCF055_LOCUS34657</name>
</gene>
<feature type="chain" id="PRO_5043271509" evidence="3">
    <location>
        <begin position="20"/>
        <end position="461"/>
    </location>
</feature>
<evidence type="ECO:0000256" key="3">
    <source>
        <dbReference type="SAM" id="SignalP"/>
    </source>
</evidence>
<evidence type="ECO:0000256" key="1">
    <source>
        <dbReference type="SAM" id="MobiDB-lite"/>
    </source>
</evidence>
<accession>A0A9P1DGP9</accession>
<protein>
    <submittedName>
        <fullName evidence="4">Uncharacterized protein</fullName>
    </submittedName>
</protein>
<feature type="compositionally biased region" description="Basic residues" evidence="1">
    <location>
        <begin position="452"/>
        <end position="461"/>
    </location>
</feature>
<keyword evidence="2" id="KW-0472">Membrane</keyword>
<feature type="transmembrane region" description="Helical" evidence="2">
    <location>
        <begin position="288"/>
        <end position="311"/>
    </location>
</feature>
<feature type="transmembrane region" description="Helical" evidence="2">
    <location>
        <begin position="212"/>
        <end position="230"/>
    </location>
</feature>
<reference evidence="5" key="2">
    <citation type="submission" date="2024-04" db="EMBL/GenBank/DDBJ databases">
        <authorList>
            <person name="Chen Y."/>
            <person name="Shah S."/>
            <person name="Dougan E. K."/>
            <person name="Thang M."/>
            <person name="Chan C."/>
        </authorList>
    </citation>
    <scope>NUCLEOTIDE SEQUENCE [LARGE SCALE GENOMIC DNA]</scope>
</reference>
<organism evidence="4">
    <name type="scientific">Cladocopium goreaui</name>
    <dbReference type="NCBI Taxonomy" id="2562237"/>
    <lineage>
        <taxon>Eukaryota</taxon>
        <taxon>Sar</taxon>
        <taxon>Alveolata</taxon>
        <taxon>Dinophyceae</taxon>
        <taxon>Suessiales</taxon>
        <taxon>Symbiodiniaceae</taxon>
        <taxon>Cladocopium</taxon>
    </lineage>
</organism>
<dbReference type="Proteomes" id="UP001152797">
    <property type="component" value="Unassembled WGS sequence"/>
</dbReference>
<feature type="transmembrane region" description="Helical" evidence="2">
    <location>
        <begin position="331"/>
        <end position="348"/>
    </location>
</feature>
<name>A0A9P1DGP9_9DINO</name>
<keyword evidence="2" id="KW-0812">Transmembrane</keyword>
<dbReference type="EMBL" id="CAMXCT020004486">
    <property type="protein sequence ID" value="CAL1162661.1"/>
    <property type="molecule type" value="Genomic_DNA"/>
</dbReference>
<proteinExistence type="predicted"/>
<evidence type="ECO:0000313" key="5">
    <source>
        <dbReference type="EMBL" id="CAL1162661.1"/>
    </source>
</evidence>
<dbReference type="EMBL" id="CAMXCT010004486">
    <property type="protein sequence ID" value="CAI4009286.1"/>
    <property type="molecule type" value="Genomic_DNA"/>
</dbReference>
<sequence length="461" mass="48655">MKAYPASVAATLGIFLAHALDVGRIARGPFTSKYLDQFAFCDYHCQCGLAAASSLYHFLGGLACPAIQSVFGARSVFLTFYFANVLADLGMLTPKYVLASVVASSFLTQNALLPYGEGLAEMTAVSRKLSQSHHVKMHGLAQRAAGLLGPWIGLLIGDFESCVWWSLILTVAASSLPFLFESCGGSGNDVHRALAYDSHIPPAFADAAAKSAVAFVLLWRFFSAFGFYAFNMLLTSSLLHAGPWLLASVGSTCGIGELVAIKISFLLDARQPDSGKFIWQSTSSVASVALKVVALGRLSAFLVSSTGGAAGTSVAGSSSFSMGNIINTLDIGVLLFSLLVSILAATLLSDLQSQVVSRIVHIEGGTHIPHLERAADALAGVTGPLYIRSVVAQHGSGVAMAGIFSLYIVMHIFIHVGLSRIIAPFLTGIRARHVSGRAAEPNAHEREQRGRSTAHHRGSSD</sequence>
<keyword evidence="3" id="KW-0732">Signal</keyword>
<feature type="transmembrane region" description="Helical" evidence="2">
    <location>
        <begin position="398"/>
        <end position="418"/>
    </location>
</feature>
<evidence type="ECO:0000313" key="4">
    <source>
        <dbReference type="EMBL" id="CAI4009286.1"/>
    </source>
</evidence>
<evidence type="ECO:0000256" key="2">
    <source>
        <dbReference type="SAM" id="Phobius"/>
    </source>
</evidence>
<evidence type="ECO:0000313" key="6">
    <source>
        <dbReference type="Proteomes" id="UP001152797"/>
    </source>
</evidence>